<sequence>MRPDRFQPLLISAAQSIPGVTATTLADAGNTTYPYGVSIQSGGKASRWQIVATSAPGDRFDQPEPEPVLGDKPAAPGQATATEGTPAHLKAALAEAVLAADPGEIAAVDLYSRRAEPPKTGHGMTLVFHDASKIYLNHV</sequence>
<keyword evidence="3" id="KW-1185">Reference proteome</keyword>
<gene>
    <name evidence="2" type="ORF">I2501_27650</name>
</gene>
<evidence type="ECO:0000256" key="1">
    <source>
        <dbReference type="SAM" id="MobiDB-lite"/>
    </source>
</evidence>
<evidence type="ECO:0000313" key="2">
    <source>
        <dbReference type="EMBL" id="MBF9071803.1"/>
    </source>
</evidence>
<comment type="caution">
    <text evidence="2">The sequence shown here is derived from an EMBL/GenBank/DDBJ whole genome shotgun (WGS) entry which is preliminary data.</text>
</comment>
<dbReference type="RefSeq" id="WP_196196971.1">
    <property type="nucleotide sequence ID" value="NZ_JADPRT010000013.1"/>
</dbReference>
<reference evidence="2" key="1">
    <citation type="submission" date="2020-11" db="EMBL/GenBank/DDBJ databases">
        <title>Isolation and identification of active actinomycetes.</title>
        <authorList>
            <person name="Yu B."/>
        </authorList>
    </citation>
    <scope>NUCLEOTIDE SEQUENCE</scope>
    <source>
        <strain evidence="2">NEAU-YB345</strain>
    </source>
</reference>
<name>A0A931B7T7_9ACTN</name>
<organism evidence="2 3">
    <name type="scientific">Streptacidiphilus fuscans</name>
    <dbReference type="NCBI Taxonomy" id="2789292"/>
    <lineage>
        <taxon>Bacteria</taxon>
        <taxon>Bacillati</taxon>
        <taxon>Actinomycetota</taxon>
        <taxon>Actinomycetes</taxon>
        <taxon>Kitasatosporales</taxon>
        <taxon>Streptomycetaceae</taxon>
        <taxon>Streptacidiphilus</taxon>
    </lineage>
</organism>
<dbReference type="Proteomes" id="UP000657385">
    <property type="component" value="Unassembled WGS sequence"/>
</dbReference>
<dbReference type="EMBL" id="JADPRT010000013">
    <property type="protein sequence ID" value="MBF9071803.1"/>
    <property type="molecule type" value="Genomic_DNA"/>
</dbReference>
<accession>A0A931B7T7</accession>
<evidence type="ECO:0000313" key="3">
    <source>
        <dbReference type="Proteomes" id="UP000657385"/>
    </source>
</evidence>
<feature type="region of interest" description="Disordered" evidence="1">
    <location>
        <begin position="56"/>
        <end position="83"/>
    </location>
</feature>
<dbReference type="AlphaFoldDB" id="A0A931B7T7"/>
<proteinExistence type="predicted"/>
<protein>
    <submittedName>
        <fullName evidence="2">Uncharacterized protein</fullName>
    </submittedName>
</protein>